<dbReference type="EMBL" id="QDKG01000007">
    <property type="protein sequence ID" value="PVH24226.1"/>
    <property type="molecule type" value="Genomic_DNA"/>
</dbReference>
<keyword evidence="2" id="KW-1185">Reference proteome</keyword>
<dbReference type="Gene3D" id="1.10.10.10">
    <property type="entry name" value="Winged helix-like DNA-binding domain superfamily/Winged helix DNA-binding domain"/>
    <property type="match status" value="1"/>
</dbReference>
<evidence type="ECO:0000313" key="1">
    <source>
        <dbReference type="EMBL" id="PVH24226.1"/>
    </source>
</evidence>
<dbReference type="SUPFAM" id="SSF88659">
    <property type="entry name" value="Sigma3 and sigma4 domains of RNA polymerase sigma factors"/>
    <property type="match status" value="1"/>
</dbReference>
<protein>
    <submittedName>
        <fullName evidence="1">RNA polymerase subunit sigma-70</fullName>
    </submittedName>
</protein>
<dbReference type="InterPro" id="IPR013325">
    <property type="entry name" value="RNA_pol_sigma_r2"/>
</dbReference>
<proteinExistence type="predicted"/>
<dbReference type="GO" id="GO:0003700">
    <property type="term" value="F:DNA-binding transcription factor activity"/>
    <property type="evidence" value="ECO:0007669"/>
    <property type="project" value="InterPro"/>
</dbReference>
<dbReference type="GO" id="GO:0006352">
    <property type="term" value="P:DNA-templated transcription initiation"/>
    <property type="evidence" value="ECO:0007669"/>
    <property type="project" value="InterPro"/>
</dbReference>
<dbReference type="OrthoDB" id="1099849at2"/>
<dbReference type="InterPro" id="IPR014284">
    <property type="entry name" value="RNA_pol_sigma-70_dom"/>
</dbReference>
<organism evidence="1 2">
    <name type="scientific">Sphingobacterium corticibacter</name>
    <dbReference type="NCBI Taxonomy" id="2171749"/>
    <lineage>
        <taxon>Bacteria</taxon>
        <taxon>Pseudomonadati</taxon>
        <taxon>Bacteroidota</taxon>
        <taxon>Sphingobacteriia</taxon>
        <taxon>Sphingobacteriales</taxon>
        <taxon>Sphingobacteriaceae</taxon>
        <taxon>Sphingobacterium</taxon>
    </lineage>
</organism>
<comment type="caution">
    <text evidence="1">The sequence shown here is derived from an EMBL/GenBank/DDBJ whole genome shotgun (WGS) entry which is preliminary data.</text>
</comment>
<accession>A0A2T8HFL9</accession>
<gene>
    <name evidence="1" type="ORF">DC487_15535</name>
</gene>
<dbReference type="NCBIfam" id="TIGR02937">
    <property type="entry name" value="sigma70-ECF"/>
    <property type="match status" value="1"/>
</dbReference>
<dbReference type="SUPFAM" id="SSF88946">
    <property type="entry name" value="Sigma2 domain of RNA polymerase sigma factors"/>
    <property type="match status" value="1"/>
</dbReference>
<dbReference type="InterPro" id="IPR036388">
    <property type="entry name" value="WH-like_DNA-bd_sf"/>
</dbReference>
<sequence length="155" mass="18005">MILNNNGSKDQAKDVFQEAVMVLYDKVTGQGFVLESKLKTFLYAVSRRLWLKQLGKKSNNHYSIEQDGFEESPDLSEDLQMHEDQERQFEKMESALQVLGEPCQSILTDFYLRNKSMQDICEKFGYTNTDNTKTQKYKCLQRLKKLFFSGNPHGA</sequence>
<dbReference type="Gene3D" id="1.10.1740.10">
    <property type="match status" value="1"/>
</dbReference>
<dbReference type="Proteomes" id="UP000245627">
    <property type="component" value="Unassembled WGS sequence"/>
</dbReference>
<dbReference type="AlphaFoldDB" id="A0A2T8HFL9"/>
<reference evidence="1 2" key="1">
    <citation type="submission" date="2018-04" db="EMBL/GenBank/DDBJ databases">
        <title>Sphingobacterium cortibacter sp. nov.</title>
        <authorList>
            <person name="Li Y."/>
        </authorList>
    </citation>
    <scope>NUCLEOTIDE SEQUENCE [LARGE SCALE GENOMIC DNA]</scope>
    <source>
        <strain evidence="1 2">2c-3</strain>
    </source>
</reference>
<dbReference type="InterPro" id="IPR013324">
    <property type="entry name" value="RNA_pol_sigma_r3/r4-like"/>
</dbReference>
<evidence type="ECO:0000313" key="2">
    <source>
        <dbReference type="Proteomes" id="UP000245627"/>
    </source>
</evidence>
<name>A0A2T8HFL9_9SPHI</name>